<keyword evidence="2" id="KW-0472">Membrane</keyword>
<keyword evidence="2" id="KW-0812">Transmembrane</keyword>
<evidence type="ECO:0000256" key="1">
    <source>
        <dbReference type="ARBA" id="ARBA00005801"/>
    </source>
</evidence>
<name>A0ABT3FL49_9BACT</name>
<dbReference type="InterPro" id="IPR050882">
    <property type="entry name" value="Prepilin_peptidase/N-MTase"/>
</dbReference>
<gene>
    <name evidence="4" type="ORF">OKA04_06140</name>
</gene>
<evidence type="ECO:0000256" key="2">
    <source>
        <dbReference type="SAM" id="Phobius"/>
    </source>
</evidence>
<dbReference type="Proteomes" id="UP001207930">
    <property type="component" value="Unassembled WGS sequence"/>
</dbReference>
<reference evidence="4 5" key="1">
    <citation type="submission" date="2022-10" db="EMBL/GenBank/DDBJ databases">
        <title>Luteolibacter flavescens strain MCCC 1K03193, whole genome shotgun sequencing project.</title>
        <authorList>
            <person name="Zhao G."/>
            <person name="Shen L."/>
        </authorList>
    </citation>
    <scope>NUCLEOTIDE SEQUENCE [LARGE SCALE GENOMIC DNA]</scope>
    <source>
        <strain evidence="4 5">MCCC 1K03193</strain>
    </source>
</reference>
<feature type="transmembrane region" description="Helical" evidence="2">
    <location>
        <begin position="20"/>
        <end position="40"/>
    </location>
</feature>
<sequence>MASLFMAIVFIDIEHMIIPISFSVAIMVAGVAAAALWPQLSDLSGWSTQAALLKDGLKQSVLGGIIGGCGLWCMVLLGKLAFGKKKMDYKDPVAWKLIEPDNEEDPIFFEMDGEKTAWWDIFYRKSDRLILTTTEVSANGESHGAGEVIIREHQIELPGGKVIALDDLKSLEGMGTKVVIPREAMGMGDVYLMGGIGAFFGWVGVLFSLFAASLYAIVAAVLGRIGFGRPLPFGPFLILGALTWMFGGWKIAQWYFDSLVFLR</sequence>
<dbReference type="GO" id="GO:0004190">
    <property type="term" value="F:aspartic-type endopeptidase activity"/>
    <property type="evidence" value="ECO:0007669"/>
    <property type="project" value="UniProtKB-EC"/>
</dbReference>
<comment type="caution">
    <text evidence="4">The sequence shown here is derived from an EMBL/GenBank/DDBJ whole genome shotgun (WGS) entry which is preliminary data.</text>
</comment>
<proteinExistence type="inferred from homology"/>
<accession>A0ABT3FL49</accession>
<dbReference type="InterPro" id="IPR000045">
    <property type="entry name" value="Prepilin_IV_endopep_pep"/>
</dbReference>
<feature type="transmembrane region" description="Helical" evidence="2">
    <location>
        <begin position="60"/>
        <end position="82"/>
    </location>
</feature>
<dbReference type="EC" id="3.4.23.43" evidence="4"/>
<feature type="domain" description="Prepilin type IV endopeptidase peptidase" evidence="3">
    <location>
        <begin position="179"/>
        <end position="220"/>
    </location>
</feature>
<dbReference type="EMBL" id="JAPDDS010000003">
    <property type="protein sequence ID" value="MCW1884304.1"/>
    <property type="molecule type" value="Genomic_DNA"/>
</dbReference>
<keyword evidence="5" id="KW-1185">Reference proteome</keyword>
<feature type="transmembrane region" description="Helical" evidence="2">
    <location>
        <begin position="233"/>
        <end position="256"/>
    </location>
</feature>
<keyword evidence="2" id="KW-1133">Transmembrane helix</keyword>
<dbReference type="Pfam" id="PF01478">
    <property type="entry name" value="Peptidase_A24"/>
    <property type="match status" value="1"/>
</dbReference>
<feature type="transmembrane region" description="Helical" evidence="2">
    <location>
        <begin position="190"/>
        <end position="221"/>
    </location>
</feature>
<evidence type="ECO:0000313" key="4">
    <source>
        <dbReference type="EMBL" id="MCW1884304.1"/>
    </source>
</evidence>
<comment type="similarity">
    <text evidence="1">Belongs to the peptidase A24 family.</text>
</comment>
<protein>
    <submittedName>
        <fullName evidence="4">Prepilin peptidase</fullName>
        <ecNumber evidence="4">3.4.23.43</ecNumber>
    </submittedName>
</protein>
<keyword evidence="4" id="KW-0378">Hydrolase</keyword>
<evidence type="ECO:0000259" key="3">
    <source>
        <dbReference type="Pfam" id="PF01478"/>
    </source>
</evidence>
<evidence type="ECO:0000313" key="5">
    <source>
        <dbReference type="Proteomes" id="UP001207930"/>
    </source>
</evidence>
<dbReference type="PANTHER" id="PTHR30487:SF0">
    <property type="entry name" value="PREPILIN LEADER PEPTIDASE_N-METHYLTRANSFERASE-RELATED"/>
    <property type="match status" value="1"/>
</dbReference>
<organism evidence="4 5">
    <name type="scientific">Luteolibacter flavescens</name>
    <dbReference type="NCBI Taxonomy" id="1859460"/>
    <lineage>
        <taxon>Bacteria</taxon>
        <taxon>Pseudomonadati</taxon>
        <taxon>Verrucomicrobiota</taxon>
        <taxon>Verrucomicrobiia</taxon>
        <taxon>Verrucomicrobiales</taxon>
        <taxon>Verrucomicrobiaceae</taxon>
        <taxon>Luteolibacter</taxon>
    </lineage>
</organism>
<dbReference type="PANTHER" id="PTHR30487">
    <property type="entry name" value="TYPE 4 PREPILIN-LIKE PROTEINS LEADER PEPTIDE-PROCESSING ENZYME"/>
    <property type="match status" value="1"/>
</dbReference>